<evidence type="ECO:0000256" key="3">
    <source>
        <dbReference type="ARBA" id="ARBA00022617"/>
    </source>
</evidence>
<organism evidence="8 9">
    <name type="scientific">Diatrype stigma</name>
    <dbReference type="NCBI Taxonomy" id="117547"/>
    <lineage>
        <taxon>Eukaryota</taxon>
        <taxon>Fungi</taxon>
        <taxon>Dikarya</taxon>
        <taxon>Ascomycota</taxon>
        <taxon>Pezizomycotina</taxon>
        <taxon>Sordariomycetes</taxon>
        <taxon>Xylariomycetidae</taxon>
        <taxon>Xylariales</taxon>
        <taxon>Diatrypaceae</taxon>
        <taxon>Diatrype</taxon>
    </lineage>
</organism>
<dbReference type="InterPro" id="IPR036396">
    <property type="entry name" value="Cyt_P450_sf"/>
</dbReference>
<evidence type="ECO:0008006" key="10">
    <source>
        <dbReference type="Google" id="ProtNLM"/>
    </source>
</evidence>
<gene>
    <name evidence="8" type="ORF">SLS62_007708</name>
</gene>
<dbReference type="PROSITE" id="PS00086">
    <property type="entry name" value="CYTOCHROME_P450"/>
    <property type="match status" value="1"/>
</dbReference>
<keyword evidence="5 6" id="KW-0408">Iron</keyword>
<dbReference type="PANTHER" id="PTHR24305:SF210">
    <property type="entry name" value="CYTOCHROME P450 MONOOXYGENASE ASQL-RELATED"/>
    <property type="match status" value="1"/>
</dbReference>
<dbReference type="Gene3D" id="1.10.630.10">
    <property type="entry name" value="Cytochrome P450"/>
    <property type="match status" value="1"/>
</dbReference>
<dbReference type="AlphaFoldDB" id="A0AAN9YQI1"/>
<proteinExistence type="inferred from homology"/>
<comment type="cofactor">
    <cofactor evidence="1 6">
        <name>heme</name>
        <dbReference type="ChEBI" id="CHEBI:30413"/>
    </cofactor>
</comment>
<comment type="caution">
    <text evidence="8">The sequence shown here is derived from an EMBL/GenBank/DDBJ whole genome shotgun (WGS) entry which is preliminary data.</text>
</comment>
<dbReference type="PANTHER" id="PTHR24305">
    <property type="entry name" value="CYTOCHROME P450"/>
    <property type="match status" value="1"/>
</dbReference>
<dbReference type="EMBL" id="JAKJXP020000065">
    <property type="protein sequence ID" value="KAK7750409.1"/>
    <property type="molecule type" value="Genomic_DNA"/>
</dbReference>
<evidence type="ECO:0000256" key="6">
    <source>
        <dbReference type="PIRSR" id="PIRSR602401-1"/>
    </source>
</evidence>
<feature type="binding site" description="axial binding residue" evidence="6">
    <location>
        <position position="436"/>
    </location>
    <ligand>
        <name>heme</name>
        <dbReference type="ChEBI" id="CHEBI:30413"/>
    </ligand>
    <ligandPart>
        <name>Fe</name>
        <dbReference type="ChEBI" id="CHEBI:18248"/>
    </ligandPart>
</feature>
<evidence type="ECO:0000256" key="5">
    <source>
        <dbReference type="ARBA" id="ARBA00023004"/>
    </source>
</evidence>
<dbReference type="GO" id="GO:0004497">
    <property type="term" value="F:monooxygenase activity"/>
    <property type="evidence" value="ECO:0007669"/>
    <property type="project" value="UniProtKB-KW"/>
</dbReference>
<dbReference type="Proteomes" id="UP001320420">
    <property type="component" value="Unassembled WGS sequence"/>
</dbReference>
<sequence length="495" mass="56691">MASSWLFQHVVDMSTRDLVVVGLGAVTLFPGPRLAAISNIWYAYHWATGKYPWAVEEALKKYGDVVRVAPNELAFITPQAFSDIYSPQTNGLEHFPKTDFMALGMGDDGLSWEQNPVKHHGDAKKVAPAFSMKAIKAKESTMNKYIEAFIQRMRELGNREEGIDIKTWTDWLAMDTAADLAYSREMHELRDMKSAGFLNELWIANFFVTANQIFKKFPLLSPIKWLFVPPTIIASYHRIQGLNRKALESRIERRGNTKHLDHFEQLLPADAPLPTKAELKHIEVVTGHLVIAGYEPIASQIFGTIMFSLLEPEYFKLLVEEIRGAFKSYDDIQAEALGSLKFLHACLMETLRVTVLSSNGMARVSPGAMVDGNYIAKGVEVQYGVLAFTRSPRYFHEGRKYRPQRWLPKGHPHWDPAFEKDARDDYHPFSQGPRSCPGMPLAWRQTKLFIAKVLWTFDIEMLPNQNIVFEKNFRMYGMWEKPKFWVRFHPARASS</sequence>
<evidence type="ECO:0000313" key="8">
    <source>
        <dbReference type="EMBL" id="KAK7750409.1"/>
    </source>
</evidence>
<keyword evidence="3 6" id="KW-0349">Heme</keyword>
<name>A0AAN9YQI1_9PEZI</name>
<dbReference type="InterPro" id="IPR050121">
    <property type="entry name" value="Cytochrome_P450_monoxygenase"/>
</dbReference>
<dbReference type="GO" id="GO:0020037">
    <property type="term" value="F:heme binding"/>
    <property type="evidence" value="ECO:0007669"/>
    <property type="project" value="InterPro"/>
</dbReference>
<dbReference type="PRINTS" id="PR00463">
    <property type="entry name" value="EP450I"/>
</dbReference>
<reference evidence="8 9" key="1">
    <citation type="submission" date="2024-02" db="EMBL/GenBank/DDBJ databases">
        <title>De novo assembly and annotation of 12 fungi associated with fruit tree decline syndrome in Ontario, Canada.</title>
        <authorList>
            <person name="Sulman M."/>
            <person name="Ellouze W."/>
            <person name="Ilyukhin E."/>
        </authorList>
    </citation>
    <scope>NUCLEOTIDE SEQUENCE [LARGE SCALE GENOMIC DNA]</scope>
    <source>
        <strain evidence="8 9">M11/M66-122</strain>
    </source>
</reference>
<evidence type="ECO:0000256" key="4">
    <source>
        <dbReference type="ARBA" id="ARBA00022723"/>
    </source>
</evidence>
<dbReference type="InterPro" id="IPR017972">
    <property type="entry name" value="Cyt_P450_CS"/>
</dbReference>
<comment type="similarity">
    <text evidence="2 7">Belongs to the cytochrome P450 family.</text>
</comment>
<accession>A0AAN9YQI1</accession>
<dbReference type="Pfam" id="PF00067">
    <property type="entry name" value="p450"/>
    <property type="match status" value="1"/>
</dbReference>
<evidence type="ECO:0000313" key="9">
    <source>
        <dbReference type="Proteomes" id="UP001320420"/>
    </source>
</evidence>
<dbReference type="GO" id="GO:0016705">
    <property type="term" value="F:oxidoreductase activity, acting on paired donors, with incorporation or reduction of molecular oxygen"/>
    <property type="evidence" value="ECO:0007669"/>
    <property type="project" value="InterPro"/>
</dbReference>
<dbReference type="GO" id="GO:0005506">
    <property type="term" value="F:iron ion binding"/>
    <property type="evidence" value="ECO:0007669"/>
    <property type="project" value="InterPro"/>
</dbReference>
<keyword evidence="7" id="KW-0560">Oxidoreductase</keyword>
<keyword evidence="4 6" id="KW-0479">Metal-binding</keyword>
<evidence type="ECO:0000256" key="7">
    <source>
        <dbReference type="RuleBase" id="RU000461"/>
    </source>
</evidence>
<dbReference type="InterPro" id="IPR002401">
    <property type="entry name" value="Cyt_P450_E_grp-I"/>
</dbReference>
<evidence type="ECO:0000256" key="2">
    <source>
        <dbReference type="ARBA" id="ARBA00010617"/>
    </source>
</evidence>
<keyword evidence="7" id="KW-0503">Monooxygenase</keyword>
<dbReference type="InterPro" id="IPR001128">
    <property type="entry name" value="Cyt_P450"/>
</dbReference>
<keyword evidence="9" id="KW-1185">Reference proteome</keyword>
<protein>
    <recommendedName>
        <fullName evidence="10">Cytochrome P450 monooxygenase</fullName>
    </recommendedName>
</protein>
<dbReference type="SUPFAM" id="SSF48264">
    <property type="entry name" value="Cytochrome P450"/>
    <property type="match status" value="1"/>
</dbReference>
<evidence type="ECO:0000256" key="1">
    <source>
        <dbReference type="ARBA" id="ARBA00001971"/>
    </source>
</evidence>